<organism evidence="2">
    <name type="scientific">Rhipicephalus microplus</name>
    <name type="common">Cattle tick</name>
    <name type="synonym">Boophilus microplus</name>
    <dbReference type="NCBI Taxonomy" id="6941"/>
    <lineage>
        <taxon>Eukaryota</taxon>
        <taxon>Metazoa</taxon>
        <taxon>Ecdysozoa</taxon>
        <taxon>Arthropoda</taxon>
        <taxon>Chelicerata</taxon>
        <taxon>Arachnida</taxon>
        <taxon>Acari</taxon>
        <taxon>Parasitiformes</taxon>
        <taxon>Ixodida</taxon>
        <taxon>Ixodoidea</taxon>
        <taxon>Ixodidae</taxon>
        <taxon>Rhipicephalinae</taxon>
        <taxon>Rhipicephalus</taxon>
        <taxon>Boophilus</taxon>
    </lineage>
</organism>
<dbReference type="PANTHER" id="PTHR16356">
    <property type="entry name" value="TRANSMEMBRANE AND COILED-COIL DOMAIN-CONTAINING PROTEIN 6 TMCO6"/>
    <property type="match status" value="1"/>
</dbReference>
<dbReference type="InterPro" id="IPR016024">
    <property type="entry name" value="ARM-type_fold"/>
</dbReference>
<reference evidence="2" key="1">
    <citation type="submission" date="2019-09" db="EMBL/GenBank/DDBJ databases">
        <title>Organ-specific transcriptomic study of the physiology of the cattle tick, Rhipicephalus microplus.</title>
        <authorList>
            <person name="Tirloni L."/>
            <person name="Braz G."/>
            <person name="Gandara A.C.P."/>
            <person name="Sabadin G.A."/>
            <person name="da Silva R.M."/>
            <person name="Guizzo M.G."/>
            <person name="Machado J.A."/>
            <person name="Costa E.P."/>
            <person name="Gomes H.F."/>
            <person name="Moraes J."/>
            <person name="Mota M.B.S."/>
            <person name="Mesquita R.D."/>
            <person name="Alvarenga P.H."/>
            <person name="Alves F."/>
            <person name="Seixas A."/>
            <person name="da Fonseca R.N."/>
            <person name="Fogaca A."/>
            <person name="Logullo C."/>
            <person name="Tanaka A."/>
            <person name="Daffre S."/>
            <person name="Termignoni C."/>
            <person name="Vaz I.S.Jr."/>
            <person name="Oliveira P.L."/>
            <person name="Ribeiro J.M."/>
        </authorList>
    </citation>
    <scope>NUCLEOTIDE SEQUENCE</scope>
    <source>
        <strain evidence="2">Porto Alegre</strain>
    </source>
</reference>
<dbReference type="SMART" id="SM00185">
    <property type="entry name" value="ARM"/>
    <property type="match status" value="3"/>
</dbReference>
<sequence>MVDEIRQALRSQQSDEQRERRQKLVDDRRGASVSAKEFEPVAVEEFEAFLKDIKAQRNNKLYFRKMKNSLALGGDYISRFLRTNGALEQLLSITLRSTESSCQLEALSCLTNIACGDHKATYRVLRSAGPYLITFLNGTNPFLQEQAAWCLTNIAKDCDECRSLLRCHGASHAFIKALKSVYPQVVDMAVLAVQAYAQSPSHIIQDLVARDMLKQLLPLFDRDSAKPDFIGQLGWITFYAYSNASVQVEDMDCTARLCHTVANKMIHCSLASQENSVALSSLLACLATWSSRWCELAGELARMPGMVAALGRLLEAPYLHLRREALWLTHCLSGFLTQHNLADISAAISGIVPLLTPGADYINEVLQLLQGISTNLPAFRQSLAGSTAILAQLQQMTPEHVGECQKLHAILAQP</sequence>
<evidence type="ECO:0000313" key="2">
    <source>
        <dbReference type="EMBL" id="NOV39132.1"/>
    </source>
</evidence>
<protein>
    <submittedName>
        <fullName evidence="2">Putative karyopherin importin alpha ovary overexpressed</fullName>
    </submittedName>
</protein>
<dbReference type="EMBL" id="GHWJ01006395">
    <property type="protein sequence ID" value="NOV39132.1"/>
    <property type="molecule type" value="Transcribed_RNA"/>
</dbReference>
<dbReference type="SUPFAM" id="SSF48371">
    <property type="entry name" value="ARM repeat"/>
    <property type="match status" value="1"/>
</dbReference>
<dbReference type="VEuPathDB" id="VectorBase:LOC119170890"/>
<dbReference type="InterPro" id="IPR011989">
    <property type="entry name" value="ARM-like"/>
</dbReference>
<accession>A0A6M2CZ64</accession>
<name>A0A6M2CZ64_RHIMP</name>
<proteinExistence type="predicted"/>
<dbReference type="PANTHER" id="PTHR16356:SF1">
    <property type="entry name" value="TRANSMEMBRANE AND COILED-COIL DOMAIN-CONTAINING PROTEIN 6"/>
    <property type="match status" value="1"/>
</dbReference>
<dbReference type="OrthoDB" id="6488273at2759"/>
<evidence type="ECO:0000256" key="1">
    <source>
        <dbReference type="SAM" id="MobiDB-lite"/>
    </source>
</evidence>
<feature type="region of interest" description="Disordered" evidence="1">
    <location>
        <begin position="1"/>
        <end position="26"/>
    </location>
</feature>
<dbReference type="InterPro" id="IPR000225">
    <property type="entry name" value="Armadillo"/>
</dbReference>
<dbReference type="Gene3D" id="1.25.10.10">
    <property type="entry name" value="Leucine-rich Repeat Variant"/>
    <property type="match status" value="1"/>
</dbReference>
<dbReference type="AlphaFoldDB" id="A0A6M2CZ64"/>